<dbReference type="EMBL" id="CM042020">
    <property type="protein sequence ID" value="KAI3822926.1"/>
    <property type="molecule type" value="Genomic_DNA"/>
</dbReference>
<evidence type="ECO:0000313" key="1">
    <source>
        <dbReference type="EMBL" id="KAI3822926.1"/>
    </source>
</evidence>
<protein>
    <submittedName>
        <fullName evidence="1">Uncharacterized protein</fullName>
    </submittedName>
</protein>
<reference evidence="2" key="1">
    <citation type="journal article" date="2022" name="Mol. Ecol. Resour.">
        <title>The genomes of chicory, endive, great burdock and yacon provide insights into Asteraceae palaeo-polyploidization history and plant inulin production.</title>
        <authorList>
            <person name="Fan W."/>
            <person name="Wang S."/>
            <person name="Wang H."/>
            <person name="Wang A."/>
            <person name="Jiang F."/>
            <person name="Liu H."/>
            <person name="Zhao H."/>
            <person name="Xu D."/>
            <person name="Zhang Y."/>
        </authorList>
    </citation>
    <scope>NUCLEOTIDE SEQUENCE [LARGE SCALE GENOMIC DNA]</scope>
    <source>
        <strain evidence="2">cv. Yunnan</strain>
    </source>
</reference>
<accession>A0ACB9JSB1</accession>
<evidence type="ECO:0000313" key="2">
    <source>
        <dbReference type="Proteomes" id="UP001056120"/>
    </source>
</evidence>
<keyword evidence="2" id="KW-1185">Reference proteome</keyword>
<name>A0ACB9JSB1_9ASTR</name>
<dbReference type="Proteomes" id="UP001056120">
    <property type="component" value="Linkage Group LG03"/>
</dbReference>
<comment type="caution">
    <text evidence="1">The sequence shown here is derived from an EMBL/GenBank/DDBJ whole genome shotgun (WGS) entry which is preliminary data.</text>
</comment>
<reference evidence="1 2" key="2">
    <citation type="journal article" date="2022" name="Mol. Ecol. Resour.">
        <title>The genomes of chicory, endive, great burdock and yacon provide insights into Asteraceae paleo-polyploidization history and plant inulin production.</title>
        <authorList>
            <person name="Fan W."/>
            <person name="Wang S."/>
            <person name="Wang H."/>
            <person name="Wang A."/>
            <person name="Jiang F."/>
            <person name="Liu H."/>
            <person name="Zhao H."/>
            <person name="Xu D."/>
            <person name="Zhang Y."/>
        </authorList>
    </citation>
    <scope>NUCLEOTIDE SEQUENCE [LARGE SCALE GENOMIC DNA]</scope>
    <source>
        <strain evidence="2">cv. Yunnan</strain>
        <tissue evidence="1">Leaves</tissue>
    </source>
</reference>
<sequence length="170" mass="18853">MRSSKTVVKKLLKILMNGLNVKEIDESILMGSKRINLNYYPKCPNPELTVGVGRHSDISTLTVLLQDDIGAMKWVNVPPVSGSLVINVGDALQIMRDLCVEHRVTANGNDNRISVPVFANPMPSDIIGPLAEVVENGEKPIYKHVLYSNYVKHFFRKAHDGKATIDFAKV</sequence>
<proteinExistence type="predicted"/>
<organism evidence="1 2">
    <name type="scientific">Smallanthus sonchifolius</name>
    <dbReference type="NCBI Taxonomy" id="185202"/>
    <lineage>
        <taxon>Eukaryota</taxon>
        <taxon>Viridiplantae</taxon>
        <taxon>Streptophyta</taxon>
        <taxon>Embryophyta</taxon>
        <taxon>Tracheophyta</taxon>
        <taxon>Spermatophyta</taxon>
        <taxon>Magnoliopsida</taxon>
        <taxon>eudicotyledons</taxon>
        <taxon>Gunneridae</taxon>
        <taxon>Pentapetalae</taxon>
        <taxon>asterids</taxon>
        <taxon>campanulids</taxon>
        <taxon>Asterales</taxon>
        <taxon>Asteraceae</taxon>
        <taxon>Asteroideae</taxon>
        <taxon>Heliantheae alliance</taxon>
        <taxon>Millerieae</taxon>
        <taxon>Smallanthus</taxon>
    </lineage>
</organism>
<gene>
    <name evidence="1" type="ORF">L1987_10527</name>
</gene>